<protein>
    <submittedName>
        <fullName evidence="1">Uncharacterized protein</fullName>
    </submittedName>
</protein>
<evidence type="ECO:0000313" key="2">
    <source>
        <dbReference type="Proteomes" id="UP001374584"/>
    </source>
</evidence>
<reference evidence="1 2" key="1">
    <citation type="submission" date="2024-01" db="EMBL/GenBank/DDBJ databases">
        <title>The genomes of 5 underutilized Papilionoideae crops provide insights into root nodulation and disease resistanc.</title>
        <authorList>
            <person name="Jiang F."/>
        </authorList>
    </citation>
    <scope>NUCLEOTIDE SEQUENCE [LARGE SCALE GENOMIC DNA]</scope>
    <source>
        <strain evidence="1">JINMINGXINNONG_FW02</strain>
        <tissue evidence="1">Leaves</tissue>
    </source>
</reference>
<organism evidence="1 2">
    <name type="scientific">Phaseolus coccineus</name>
    <name type="common">Scarlet runner bean</name>
    <name type="synonym">Phaseolus multiflorus</name>
    <dbReference type="NCBI Taxonomy" id="3886"/>
    <lineage>
        <taxon>Eukaryota</taxon>
        <taxon>Viridiplantae</taxon>
        <taxon>Streptophyta</taxon>
        <taxon>Embryophyta</taxon>
        <taxon>Tracheophyta</taxon>
        <taxon>Spermatophyta</taxon>
        <taxon>Magnoliopsida</taxon>
        <taxon>eudicotyledons</taxon>
        <taxon>Gunneridae</taxon>
        <taxon>Pentapetalae</taxon>
        <taxon>rosids</taxon>
        <taxon>fabids</taxon>
        <taxon>Fabales</taxon>
        <taxon>Fabaceae</taxon>
        <taxon>Papilionoideae</taxon>
        <taxon>50 kb inversion clade</taxon>
        <taxon>NPAAA clade</taxon>
        <taxon>indigoferoid/millettioid clade</taxon>
        <taxon>Phaseoleae</taxon>
        <taxon>Phaseolus</taxon>
    </lineage>
</organism>
<proteinExistence type="predicted"/>
<evidence type="ECO:0000313" key="1">
    <source>
        <dbReference type="EMBL" id="KAK7364408.1"/>
    </source>
</evidence>
<name>A0AAN9N5M1_PHACN</name>
<keyword evidence="2" id="KW-1185">Reference proteome</keyword>
<dbReference type="AlphaFoldDB" id="A0AAN9N5M1"/>
<dbReference type="Proteomes" id="UP001374584">
    <property type="component" value="Unassembled WGS sequence"/>
</dbReference>
<gene>
    <name evidence="1" type="ORF">VNO80_13038</name>
</gene>
<dbReference type="EMBL" id="JAYMYR010000005">
    <property type="protein sequence ID" value="KAK7364408.1"/>
    <property type="molecule type" value="Genomic_DNA"/>
</dbReference>
<comment type="caution">
    <text evidence="1">The sequence shown here is derived from an EMBL/GenBank/DDBJ whole genome shotgun (WGS) entry which is preliminary data.</text>
</comment>
<sequence length="72" mass="8232">MQREIATRGLSRAIYKTKQLGQNKEELKVQVLRWKKATVLLGKSTKRAEEEVKTRPTCVSELTMSLTLVSQI</sequence>
<accession>A0AAN9N5M1</accession>